<keyword evidence="2" id="KW-1185">Reference proteome</keyword>
<organism evidence="1 2">
    <name type="scientific">Halogranum amylolyticum</name>
    <dbReference type="NCBI Taxonomy" id="660520"/>
    <lineage>
        <taxon>Archaea</taxon>
        <taxon>Methanobacteriati</taxon>
        <taxon>Methanobacteriota</taxon>
        <taxon>Stenosarchaea group</taxon>
        <taxon>Halobacteria</taxon>
        <taxon>Halobacteriales</taxon>
        <taxon>Haloferacaceae</taxon>
    </lineage>
</organism>
<evidence type="ECO:0008006" key="3">
    <source>
        <dbReference type="Google" id="ProtNLM"/>
    </source>
</evidence>
<evidence type="ECO:0000313" key="1">
    <source>
        <dbReference type="EMBL" id="SEP02219.1"/>
    </source>
</evidence>
<reference evidence="2" key="1">
    <citation type="submission" date="2016-10" db="EMBL/GenBank/DDBJ databases">
        <authorList>
            <person name="Varghese N."/>
            <person name="Submissions S."/>
        </authorList>
    </citation>
    <scope>NUCLEOTIDE SEQUENCE [LARGE SCALE GENOMIC DNA]</scope>
    <source>
        <strain evidence="2">CGMCC 1.10121</strain>
    </source>
</reference>
<protein>
    <recommendedName>
        <fullName evidence="3">Zinc-binding dehydrogenase</fullName>
    </recommendedName>
</protein>
<dbReference type="Proteomes" id="UP000199126">
    <property type="component" value="Unassembled WGS sequence"/>
</dbReference>
<gene>
    <name evidence="1" type="ORF">SAMN04487948_1113</name>
</gene>
<dbReference type="EMBL" id="FODV01000011">
    <property type="protein sequence ID" value="SEP02219.1"/>
    <property type="molecule type" value="Genomic_DNA"/>
</dbReference>
<name>A0A1H8UG60_9EURY</name>
<proteinExistence type="predicted"/>
<evidence type="ECO:0000313" key="2">
    <source>
        <dbReference type="Proteomes" id="UP000199126"/>
    </source>
</evidence>
<accession>A0A1H8UG60</accession>
<dbReference type="AlphaFoldDB" id="A0A1H8UG60"/>
<sequence>MLGVAYLNGDYWARGDLAQMGREMGQLLTDGDIDPMAGEIVSFDEIPDALGRLSRGETLPGKVIAQLE</sequence>